<evidence type="ECO:0000256" key="5">
    <source>
        <dbReference type="ARBA" id="ARBA00022989"/>
    </source>
</evidence>
<dbReference type="PANTHER" id="PTHR14233:SF4">
    <property type="entry name" value="SOLUTE CARRIER FAMILY 35 MEMBER F2"/>
    <property type="match status" value="1"/>
</dbReference>
<feature type="transmembrane region" description="Helical" evidence="8">
    <location>
        <begin position="259"/>
        <end position="279"/>
    </location>
</feature>
<evidence type="ECO:0000313" key="10">
    <source>
        <dbReference type="Proteomes" id="UP001234178"/>
    </source>
</evidence>
<feature type="transmembrane region" description="Helical" evidence="8">
    <location>
        <begin position="79"/>
        <end position="98"/>
    </location>
</feature>
<organism evidence="9 10">
    <name type="scientific">Daphnia magna</name>
    <dbReference type="NCBI Taxonomy" id="35525"/>
    <lineage>
        <taxon>Eukaryota</taxon>
        <taxon>Metazoa</taxon>
        <taxon>Ecdysozoa</taxon>
        <taxon>Arthropoda</taxon>
        <taxon>Crustacea</taxon>
        <taxon>Branchiopoda</taxon>
        <taxon>Diplostraca</taxon>
        <taxon>Cladocera</taxon>
        <taxon>Anomopoda</taxon>
        <taxon>Daphniidae</taxon>
        <taxon>Daphnia</taxon>
    </lineage>
</organism>
<evidence type="ECO:0000256" key="7">
    <source>
        <dbReference type="ARBA" id="ARBA00037727"/>
    </source>
</evidence>
<gene>
    <name evidence="9" type="ORF">OUZ56_031159</name>
</gene>
<evidence type="ECO:0008006" key="11">
    <source>
        <dbReference type="Google" id="ProtNLM"/>
    </source>
</evidence>
<reference evidence="9 10" key="1">
    <citation type="journal article" date="2023" name="Nucleic Acids Res.">
        <title>The hologenome of Daphnia magna reveals possible DNA methylation and microbiome-mediated evolution of the host genome.</title>
        <authorList>
            <person name="Chaturvedi A."/>
            <person name="Li X."/>
            <person name="Dhandapani V."/>
            <person name="Marshall H."/>
            <person name="Kissane S."/>
            <person name="Cuenca-Cambronero M."/>
            <person name="Asole G."/>
            <person name="Calvet F."/>
            <person name="Ruiz-Romero M."/>
            <person name="Marangio P."/>
            <person name="Guigo R."/>
            <person name="Rago D."/>
            <person name="Mirbahai L."/>
            <person name="Eastwood N."/>
            <person name="Colbourne J.K."/>
            <person name="Zhou J."/>
            <person name="Mallon E."/>
            <person name="Orsini L."/>
        </authorList>
    </citation>
    <scope>NUCLEOTIDE SEQUENCE [LARGE SCALE GENOMIC DNA]</scope>
    <source>
        <strain evidence="9">LRV0_1</strain>
    </source>
</reference>
<feature type="transmembrane region" description="Helical" evidence="8">
    <location>
        <begin position="228"/>
        <end position="247"/>
    </location>
</feature>
<feature type="transmembrane region" description="Helical" evidence="8">
    <location>
        <begin position="196"/>
        <end position="216"/>
    </location>
</feature>
<evidence type="ECO:0000256" key="8">
    <source>
        <dbReference type="SAM" id="Phobius"/>
    </source>
</evidence>
<evidence type="ECO:0000313" key="9">
    <source>
        <dbReference type="EMBL" id="KAK4016205.1"/>
    </source>
</evidence>
<comment type="subcellular location">
    <subcellularLocation>
        <location evidence="1">Membrane</location>
        <topology evidence="1">Multi-pass membrane protein</topology>
    </subcellularLocation>
</comment>
<feature type="transmembrane region" description="Helical" evidence="8">
    <location>
        <begin position="165"/>
        <end position="184"/>
    </location>
</feature>
<accession>A0ABQ9ZTF5</accession>
<keyword evidence="10" id="KW-1185">Reference proteome</keyword>
<keyword evidence="6 8" id="KW-0472">Membrane</keyword>
<evidence type="ECO:0000256" key="3">
    <source>
        <dbReference type="ARBA" id="ARBA00022448"/>
    </source>
</evidence>
<keyword evidence="3" id="KW-0813">Transport</keyword>
<comment type="function">
    <text evidence="7">Putative solute transporter.</text>
</comment>
<dbReference type="Proteomes" id="UP001234178">
    <property type="component" value="Unassembled WGS sequence"/>
</dbReference>
<feature type="transmembrane region" description="Helical" evidence="8">
    <location>
        <begin position="317"/>
        <end position="335"/>
    </location>
</feature>
<comment type="similarity">
    <text evidence="2">Belongs to the SLC35F solute transporter family.</text>
</comment>
<evidence type="ECO:0000256" key="2">
    <source>
        <dbReference type="ARBA" id="ARBA00007863"/>
    </source>
</evidence>
<dbReference type="InterPro" id="IPR052221">
    <property type="entry name" value="SLC35F_Transporter"/>
</dbReference>
<evidence type="ECO:0000256" key="1">
    <source>
        <dbReference type="ARBA" id="ARBA00004141"/>
    </source>
</evidence>
<evidence type="ECO:0000256" key="6">
    <source>
        <dbReference type="ARBA" id="ARBA00023136"/>
    </source>
</evidence>
<name>A0ABQ9ZTF5_9CRUS</name>
<sequence>MAAVCSQKMAVRNQIPTNPLPTDSFSIRCEKYFSELNRWEVWRSIFLGQFLSVLLCTSAVISQLLYANYGVAAPTAQCFLNYVLLCLVFTTTLACRPGEGGLLSVLRKRGLKYFFLAIADVEANYLVVQAYQYTTLRSAQLLDCFAIPAVLVLSRTVLKVRYQIIHVIGVKVCLVGIFCLVWAIPDENNETAKDRLIGDLMCIGGALLYGIIIIAEEYVVKTIDCVEFLAMIGLFGSVINGVQLAALEHEQVASIDWSEWRVIVLLAAFTLTLFTYYTITPIVMKITSAMAINLSLLTADFYTLVIGVLLFQFKYDVMYALSYALVVAGVVIFCSRSAPIYSQTFGPRLTLPRTITTTTTTTNMSSHNSSHDMQFNMQSLGCPPPPPPPVVRSGMPAHTSISLPVYCHSAETTYGTYRYDIFQIFF</sequence>
<dbReference type="InterPro" id="IPR009262">
    <property type="entry name" value="SLC35_F1/F2/F6"/>
</dbReference>
<proteinExistence type="inferred from homology"/>
<dbReference type="Pfam" id="PF06027">
    <property type="entry name" value="SLC35F"/>
    <property type="match status" value="1"/>
</dbReference>
<keyword evidence="4 8" id="KW-0812">Transmembrane</keyword>
<feature type="transmembrane region" description="Helical" evidence="8">
    <location>
        <begin position="45"/>
        <end position="67"/>
    </location>
</feature>
<feature type="transmembrane region" description="Helical" evidence="8">
    <location>
        <begin position="291"/>
        <end position="311"/>
    </location>
</feature>
<comment type="caution">
    <text evidence="9">The sequence shown here is derived from an EMBL/GenBank/DDBJ whole genome shotgun (WGS) entry which is preliminary data.</text>
</comment>
<protein>
    <recommendedName>
        <fullName evidence="11">Solute carrier family 35 member F1</fullName>
    </recommendedName>
</protein>
<keyword evidence="5 8" id="KW-1133">Transmembrane helix</keyword>
<evidence type="ECO:0000256" key="4">
    <source>
        <dbReference type="ARBA" id="ARBA00022692"/>
    </source>
</evidence>
<dbReference type="EMBL" id="JAOYFB010000005">
    <property type="protein sequence ID" value="KAK4016205.1"/>
    <property type="molecule type" value="Genomic_DNA"/>
</dbReference>
<dbReference type="PANTHER" id="PTHR14233">
    <property type="entry name" value="DUF914-RELATED"/>
    <property type="match status" value="1"/>
</dbReference>